<protein>
    <submittedName>
        <fullName evidence="2">Uncharacterized protein</fullName>
    </submittedName>
</protein>
<feature type="transmembrane region" description="Helical" evidence="1">
    <location>
        <begin position="7"/>
        <end position="27"/>
    </location>
</feature>
<dbReference type="PANTHER" id="PTHR34115:SF6">
    <property type="entry name" value="PROTEIN, PUTATIVE-RELATED"/>
    <property type="match status" value="1"/>
</dbReference>
<dbReference type="AlphaFoldDB" id="A0AAP0QWQ2"/>
<keyword evidence="1" id="KW-0812">Transmembrane</keyword>
<organism evidence="2 3">
    <name type="scientific">Citrus x changshan-huyou</name>
    <dbReference type="NCBI Taxonomy" id="2935761"/>
    <lineage>
        <taxon>Eukaryota</taxon>
        <taxon>Viridiplantae</taxon>
        <taxon>Streptophyta</taxon>
        <taxon>Embryophyta</taxon>
        <taxon>Tracheophyta</taxon>
        <taxon>Spermatophyta</taxon>
        <taxon>Magnoliopsida</taxon>
        <taxon>eudicotyledons</taxon>
        <taxon>Gunneridae</taxon>
        <taxon>Pentapetalae</taxon>
        <taxon>rosids</taxon>
        <taxon>malvids</taxon>
        <taxon>Sapindales</taxon>
        <taxon>Rutaceae</taxon>
        <taxon>Aurantioideae</taxon>
        <taxon>Citrus</taxon>
    </lineage>
</organism>
<feature type="transmembrane region" description="Helical" evidence="1">
    <location>
        <begin position="33"/>
        <end position="54"/>
    </location>
</feature>
<dbReference type="PANTHER" id="PTHR34115">
    <property type="entry name" value="PROTEIN, PUTATIVE-RELATED"/>
    <property type="match status" value="1"/>
</dbReference>
<feature type="transmembrane region" description="Helical" evidence="1">
    <location>
        <begin position="66"/>
        <end position="90"/>
    </location>
</feature>
<keyword evidence="1" id="KW-1133">Transmembrane helix</keyword>
<reference evidence="2 3" key="1">
    <citation type="submission" date="2024-05" db="EMBL/GenBank/DDBJ databases">
        <title>Haplotype-resolved chromosome-level genome assembly of Huyou (Citrus changshanensis).</title>
        <authorList>
            <person name="Miao C."/>
            <person name="Chen W."/>
            <person name="Wu Y."/>
            <person name="Wang L."/>
            <person name="Zhao S."/>
            <person name="Grierson D."/>
            <person name="Xu C."/>
            <person name="Chen K."/>
        </authorList>
    </citation>
    <scope>NUCLEOTIDE SEQUENCE [LARGE SCALE GENOMIC DNA]</scope>
    <source>
        <strain evidence="2">01-14</strain>
        <tissue evidence="2">Leaf</tissue>
    </source>
</reference>
<dbReference type="Proteomes" id="UP001428341">
    <property type="component" value="Unassembled WGS sequence"/>
</dbReference>
<dbReference type="EMBL" id="JBCGBO010000003">
    <property type="protein sequence ID" value="KAK9213947.1"/>
    <property type="molecule type" value="Genomic_DNA"/>
</dbReference>
<feature type="transmembrane region" description="Helical" evidence="1">
    <location>
        <begin position="96"/>
        <end position="114"/>
    </location>
</feature>
<evidence type="ECO:0000256" key="1">
    <source>
        <dbReference type="SAM" id="Phobius"/>
    </source>
</evidence>
<name>A0AAP0QWQ2_9ROSI</name>
<proteinExistence type="predicted"/>
<accession>A0AAP0QWQ2</accession>
<evidence type="ECO:0000313" key="2">
    <source>
        <dbReference type="EMBL" id="KAK9213947.1"/>
    </source>
</evidence>
<keyword evidence="3" id="KW-1185">Reference proteome</keyword>
<sequence length="160" mass="17717">MIPYLKVFGYLIPTIAAVVGASVQGIAQPLKETHRVSLLVFLSAIIVHYIAFAADEMSQRNQANPSQLWGFIAIISGSLSTVSLVSILFTHSVAEIICYIALGCAAVIIVVYQYGSRHIRFMYKDINLLTNVIHFSLQSSPLNGEDDVLNLRVWLFQLAY</sequence>
<comment type="caution">
    <text evidence="2">The sequence shown here is derived from an EMBL/GenBank/DDBJ whole genome shotgun (WGS) entry which is preliminary data.</text>
</comment>
<dbReference type="InterPro" id="IPR053258">
    <property type="entry name" value="Ca-permeable_cation_channel"/>
</dbReference>
<keyword evidence="1" id="KW-0472">Membrane</keyword>
<evidence type="ECO:0000313" key="3">
    <source>
        <dbReference type="Proteomes" id="UP001428341"/>
    </source>
</evidence>
<gene>
    <name evidence="2" type="ORF">WN944_005933</name>
</gene>